<feature type="compositionally biased region" description="Basic residues" evidence="3">
    <location>
        <begin position="320"/>
        <end position="330"/>
    </location>
</feature>
<evidence type="ECO:0000313" key="5">
    <source>
        <dbReference type="Ensembl" id="ENSCSAVP00000013452.1"/>
    </source>
</evidence>
<keyword evidence="6" id="KW-1185">Reference proteome</keyword>
<name>H2Z790_CIOSA</name>
<reference evidence="5" key="2">
    <citation type="submission" date="2025-08" db="UniProtKB">
        <authorList>
            <consortium name="Ensembl"/>
        </authorList>
    </citation>
    <scope>IDENTIFICATION</scope>
</reference>
<accession>H2Z790</accession>
<reference evidence="5" key="3">
    <citation type="submission" date="2025-09" db="UniProtKB">
        <authorList>
            <consortium name="Ensembl"/>
        </authorList>
    </citation>
    <scope>IDENTIFICATION</scope>
</reference>
<feature type="region of interest" description="Disordered" evidence="3">
    <location>
        <begin position="283"/>
        <end position="348"/>
    </location>
</feature>
<evidence type="ECO:0000256" key="3">
    <source>
        <dbReference type="SAM" id="MobiDB-lite"/>
    </source>
</evidence>
<dbReference type="Gene3D" id="1.10.418.10">
    <property type="entry name" value="Calponin-like domain"/>
    <property type="match status" value="1"/>
</dbReference>
<dbReference type="SMART" id="SM00033">
    <property type="entry name" value="CH"/>
    <property type="match status" value="1"/>
</dbReference>
<keyword evidence="1" id="KW-0433">Leucine-rich repeat</keyword>
<dbReference type="GO" id="GO:0005737">
    <property type="term" value="C:cytoplasm"/>
    <property type="evidence" value="ECO:0007669"/>
    <property type="project" value="TreeGrafter"/>
</dbReference>
<organism evidence="5 6">
    <name type="scientific">Ciona savignyi</name>
    <name type="common">Pacific transparent sea squirt</name>
    <dbReference type="NCBI Taxonomy" id="51511"/>
    <lineage>
        <taxon>Eukaryota</taxon>
        <taxon>Metazoa</taxon>
        <taxon>Chordata</taxon>
        <taxon>Tunicata</taxon>
        <taxon>Ascidiacea</taxon>
        <taxon>Phlebobranchia</taxon>
        <taxon>Cionidae</taxon>
        <taxon>Ciona</taxon>
    </lineage>
</organism>
<dbReference type="SUPFAM" id="SSF52058">
    <property type="entry name" value="L domain-like"/>
    <property type="match status" value="1"/>
</dbReference>
<proteinExistence type="predicted"/>
<feature type="domain" description="Calponin-homology (CH)" evidence="4">
    <location>
        <begin position="457"/>
        <end position="567"/>
    </location>
</feature>
<dbReference type="Ensembl" id="ENSCSAVT00000013608.1">
    <property type="protein sequence ID" value="ENSCSAVP00000013452.1"/>
    <property type="gene ID" value="ENSCSAVG00000007899.1"/>
</dbReference>
<dbReference type="InterPro" id="IPR055414">
    <property type="entry name" value="LRR_R13L4/SHOC2-like"/>
</dbReference>
<dbReference type="InterPro" id="IPR001715">
    <property type="entry name" value="CH_dom"/>
</dbReference>
<sequence>SRNTEKLLDVAQLSGILVATNRKLKDLDLSSDDYDLSDTLSVDFTGNFLCEVPMELYDWYCLRTVIMSRNYIKVIPDFLVRMKMLKVLDMSNNLLTHLHASVSELKSLAILKLSNNSIVSIPEEIGGLKQLEEFDISGNEIDRIPLQVGDMRSLLHLDVSKNNISILPDELSKLQLVHLDASSNKISSIPLCFEEITSLQRLLVHDNPLVSPPLKVLKKGKVHLFKSLQLEVAKKARSQENAFTTKKADDFVAQVSSALGVADALDAMANAIPDDTEIFVDTPVRNTSPVKTQSNGFITDSPTKRVESPAKKVSSPKQQSPKKKSPKKSSTKSPSKSPTKEIKSTRKQSLAEILIDKVKSDKENMNLVQDNVVKHKENNFNHNRRNSREPKPIVKSSFPGYTPQVSKDQKAKRLSSHEQPHFLEVIKPRTAHRKKHTDADQLSFTMRRKTEKIYEEMEMLESLRESIGSRLKMPLPPDLMPALADGVILCHLANHLKARSIPTIHVPSPAVPKLSMAKCRRNVDNFLDACRKLGVKPNFLCDVTDILHERNIPGVTECIKELLKLNKHKSPDHSTPP</sequence>
<dbReference type="CDD" id="cd21205">
    <property type="entry name" value="CH_LRCH"/>
    <property type="match status" value="1"/>
</dbReference>
<dbReference type="PANTHER" id="PTHR48051:SF21">
    <property type="entry name" value="CALPONIN-HOMOLOGY (CH) DOMAIN-CONTAINING PROTEIN"/>
    <property type="match status" value="1"/>
</dbReference>
<dbReference type="PROSITE" id="PS50021">
    <property type="entry name" value="CH"/>
    <property type="match status" value="1"/>
</dbReference>
<dbReference type="OMA" id="KEDVCHR"/>
<dbReference type="PANTHER" id="PTHR48051">
    <property type="match status" value="1"/>
</dbReference>
<dbReference type="InterPro" id="IPR036872">
    <property type="entry name" value="CH_dom_sf"/>
</dbReference>
<keyword evidence="2" id="KW-0677">Repeat</keyword>
<feature type="region of interest" description="Disordered" evidence="3">
    <location>
        <begin position="377"/>
        <end position="404"/>
    </location>
</feature>
<dbReference type="GeneTree" id="ENSGT00940000159528"/>
<reference evidence="6" key="1">
    <citation type="submission" date="2003-08" db="EMBL/GenBank/DDBJ databases">
        <authorList>
            <person name="Birren B."/>
            <person name="Nusbaum C."/>
            <person name="Abebe A."/>
            <person name="Abouelleil A."/>
            <person name="Adekoya E."/>
            <person name="Ait-zahra M."/>
            <person name="Allen N."/>
            <person name="Allen T."/>
            <person name="An P."/>
            <person name="Anderson M."/>
            <person name="Anderson S."/>
            <person name="Arachchi H."/>
            <person name="Armbruster J."/>
            <person name="Bachantsang P."/>
            <person name="Baldwin J."/>
            <person name="Barry A."/>
            <person name="Bayul T."/>
            <person name="Blitshsteyn B."/>
            <person name="Bloom T."/>
            <person name="Blye J."/>
            <person name="Boguslavskiy L."/>
            <person name="Borowsky M."/>
            <person name="Boukhgalter B."/>
            <person name="Brunache A."/>
            <person name="Butler J."/>
            <person name="Calixte N."/>
            <person name="Calvo S."/>
            <person name="Camarata J."/>
            <person name="Campo K."/>
            <person name="Chang J."/>
            <person name="Cheshatsang Y."/>
            <person name="Citroen M."/>
            <person name="Collymore A."/>
            <person name="Considine T."/>
            <person name="Cook A."/>
            <person name="Cooke P."/>
            <person name="Corum B."/>
            <person name="Cuomo C."/>
            <person name="David R."/>
            <person name="Dawoe T."/>
            <person name="Degray S."/>
            <person name="Dodge S."/>
            <person name="Dooley K."/>
            <person name="Dorje P."/>
            <person name="Dorjee K."/>
            <person name="Dorris L."/>
            <person name="Duffey N."/>
            <person name="Dupes A."/>
            <person name="Elkins T."/>
            <person name="Engels R."/>
            <person name="Erickson J."/>
            <person name="Farina A."/>
            <person name="Faro S."/>
            <person name="Ferreira P."/>
            <person name="Fischer H."/>
            <person name="Fitzgerald M."/>
            <person name="Foley K."/>
            <person name="Gage D."/>
            <person name="Galagan J."/>
            <person name="Gearin G."/>
            <person name="Gnerre S."/>
            <person name="Gnirke A."/>
            <person name="Goyette A."/>
            <person name="Graham J."/>
            <person name="Grandbois E."/>
            <person name="Gyaltsen K."/>
            <person name="Hafez N."/>
            <person name="Hagopian D."/>
            <person name="Hagos B."/>
            <person name="Hall J."/>
            <person name="Hatcher B."/>
            <person name="Heller A."/>
            <person name="Higgins H."/>
            <person name="Honan T."/>
            <person name="Horn A."/>
            <person name="Houde N."/>
            <person name="Hughes L."/>
            <person name="Hulme W."/>
            <person name="Husby E."/>
            <person name="Iliev I."/>
            <person name="Jaffe D."/>
            <person name="Jones C."/>
            <person name="Kamal M."/>
            <person name="Kamat A."/>
            <person name="Kamvysselis M."/>
            <person name="Karlsson E."/>
            <person name="Kells C."/>
            <person name="Kieu A."/>
            <person name="Kisner P."/>
            <person name="Kodira C."/>
            <person name="Kulbokas E."/>
            <person name="Labutti K."/>
            <person name="Lama D."/>
            <person name="Landers T."/>
            <person name="Leger J."/>
            <person name="Levine S."/>
            <person name="Lewis D."/>
            <person name="Lewis T."/>
            <person name="Lindblad-toh K."/>
            <person name="Liu X."/>
            <person name="Lokyitsang T."/>
            <person name="Lokyitsang Y."/>
            <person name="Lucien O."/>
            <person name="Lui A."/>
            <person name="Ma L.J."/>
            <person name="Mabbitt R."/>
            <person name="Macdonald J."/>
            <person name="Maclean C."/>
            <person name="Major J."/>
            <person name="Manning J."/>
            <person name="Marabella R."/>
            <person name="Maru K."/>
            <person name="Matthews C."/>
            <person name="Mauceli E."/>
            <person name="Mccarthy M."/>
            <person name="Mcdonough S."/>
            <person name="Mcghee T."/>
            <person name="Meldrim J."/>
            <person name="Meneus L."/>
            <person name="Mesirov J."/>
            <person name="Mihalev A."/>
            <person name="Mihova T."/>
            <person name="Mikkelsen T."/>
            <person name="Mlenga V."/>
            <person name="Moru K."/>
            <person name="Mozes J."/>
            <person name="Mulrain L."/>
            <person name="Munson G."/>
            <person name="Naylor J."/>
            <person name="Newes C."/>
            <person name="Nguyen C."/>
            <person name="Nguyen N."/>
            <person name="Nguyen T."/>
            <person name="Nicol R."/>
            <person name="Nielsen C."/>
            <person name="Nizzari M."/>
            <person name="Norbu C."/>
            <person name="Norbu N."/>
            <person name="O'donnell P."/>
            <person name="Okoawo O."/>
            <person name="O'leary S."/>
            <person name="Omotosho B."/>
            <person name="O'neill K."/>
            <person name="Osman S."/>
            <person name="Parker S."/>
            <person name="Perrin D."/>
            <person name="Phunkhang P."/>
            <person name="Piqani B."/>
            <person name="Purcell S."/>
            <person name="Rachupka T."/>
            <person name="Ramasamy U."/>
            <person name="Rameau R."/>
            <person name="Ray V."/>
            <person name="Raymond C."/>
            <person name="Retta R."/>
            <person name="Richardson S."/>
            <person name="Rise C."/>
            <person name="Rodriguez J."/>
            <person name="Rogers J."/>
            <person name="Rogov P."/>
            <person name="Rutman M."/>
            <person name="Schupbach R."/>
            <person name="Seaman C."/>
            <person name="Settipalli S."/>
            <person name="Sharpe T."/>
            <person name="Sheridan J."/>
            <person name="Sherpa N."/>
            <person name="Shi J."/>
            <person name="Smirnov S."/>
            <person name="Smith C."/>
            <person name="Sougnez C."/>
            <person name="Spencer B."/>
            <person name="Stalker J."/>
            <person name="Stange-thomann N."/>
            <person name="Stavropoulos S."/>
            <person name="Stetson K."/>
            <person name="Stone C."/>
            <person name="Stone S."/>
            <person name="Stubbs M."/>
            <person name="Talamas J."/>
            <person name="Tchuinga P."/>
            <person name="Tenzing P."/>
            <person name="Tesfaye S."/>
            <person name="Theodore J."/>
            <person name="Thoulutsang Y."/>
            <person name="Topham K."/>
            <person name="Towey S."/>
            <person name="Tsamla T."/>
            <person name="Tsomo N."/>
            <person name="Vallee D."/>
            <person name="Vassiliev H."/>
            <person name="Venkataraman V."/>
            <person name="Vinson J."/>
            <person name="Vo A."/>
            <person name="Wade C."/>
            <person name="Wang S."/>
            <person name="Wangchuk T."/>
            <person name="Wangdi T."/>
            <person name="Whittaker C."/>
            <person name="Wilkinson J."/>
            <person name="Wu Y."/>
            <person name="Wyman D."/>
            <person name="Yadav S."/>
            <person name="Yang S."/>
            <person name="Yang X."/>
            <person name="Yeager S."/>
            <person name="Yee E."/>
            <person name="Young G."/>
            <person name="Zainoun J."/>
            <person name="Zembeck L."/>
            <person name="Zimmer A."/>
            <person name="Zody M."/>
            <person name="Lander E."/>
        </authorList>
    </citation>
    <scope>NUCLEOTIDE SEQUENCE [LARGE SCALE GENOMIC DNA]</scope>
</reference>
<dbReference type="Pfam" id="PF23598">
    <property type="entry name" value="LRR_14"/>
    <property type="match status" value="1"/>
</dbReference>
<dbReference type="InterPro" id="IPR050216">
    <property type="entry name" value="LRR_domain-containing"/>
</dbReference>
<evidence type="ECO:0000256" key="1">
    <source>
        <dbReference type="ARBA" id="ARBA00022614"/>
    </source>
</evidence>
<feature type="compositionally biased region" description="Polar residues" evidence="3">
    <location>
        <begin position="284"/>
        <end position="301"/>
    </location>
</feature>
<dbReference type="Proteomes" id="UP000007875">
    <property type="component" value="Unassembled WGS sequence"/>
</dbReference>
<dbReference type="Gene3D" id="3.80.10.10">
    <property type="entry name" value="Ribonuclease Inhibitor"/>
    <property type="match status" value="2"/>
</dbReference>
<dbReference type="InterPro" id="IPR003591">
    <property type="entry name" value="Leu-rich_rpt_typical-subtyp"/>
</dbReference>
<evidence type="ECO:0000259" key="4">
    <source>
        <dbReference type="PROSITE" id="PS50021"/>
    </source>
</evidence>
<dbReference type="AlphaFoldDB" id="H2Z790"/>
<dbReference type="InterPro" id="IPR032675">
    <property type="entry name" value="LRR_dom_sf"/>
</dbReference>
<dbReference type="STRING" id="51511.ENSCSAVP00000013452"/>
<dbReference type="SMART" id="SM00369">
    <property type="entry name" value="LRR_TYP"/>
    <property type="match status" value="4"/>
</dbReference>
<dbReference type="eggNOG" id="KOG0532">
    <property type="taxonomic scope" value="Eukaryota"/>
</dbReference>
<evidence type="ECO:0000313" key="6">
    <source>
        <dbReference type="Proteomes" id="UP000007875"/>
    </source>
</evidence>
<dbReference type="FunCoup" id="H2Z790">
    <property type="interactions" value="6"/>
</dbReference>
<dbReference type="SUPFAM" id="SSF47576">
    <property type="entry name" value="Calponin-homology domain, CH-domain"/>
    <property type="match status" value="1"/>
</dbReference>
<dbReference type="HOGENOM" id="CLU_008231_2_0_1"/>
<dbReference type="Pfam" id="PF00307">
    <property type="entry name" value="CH"/>
    <property type="match status" value="1"/>
</dbReference>
<protein>
    <recommendedName>
        <fullName evidence="4">Calponin-homology (CH) domain-containing protein</fullName>
    </recommendedName>
</protein>
<dbReference type="InParanoid" id="H2Z790"/>
<evidence type="ECO:0000256" key="2">
    <source>
        <dbReference type="ARBA" id="ARBA00022737"/>
    </source>
</evidence>